<accession>A0A4Y6UTH6</accession>
<feature type="coiled-coil region" evidence="1">
    <location>
        <begin position="814"/>
        <end position="854"/>
    </location>
</feature>
<keyword evidence="1" id="KW-0175">Coiled coil</keyword>
<feature type="coiled-coil region" evidence="1">
    <location>
        <begin position="525"/>
        <end position="608"/>
    </location>
</feature>
<gene>
    <name evidence="2" type="ORF">FFV09_01555</name>
</gene>
<dbReference type="RefSeq" id="WP_141446050.1">
    <property type="nucleotide sequence ID" value="NZ_CP041217.1"/>
</dbReference>
<evidence type="ECO:0000313" key="3">
    <source>
        <dbReference type="Proteomes" id="UP000316968"/>
    </source>
</evidence>
<protein>
    <recommendedName>
        <fullName evidence="4">Chromosome segregation ATPase</fullName>
    </recommendedName>
</protein>
<dbReference type="EMBL" id="CP041217">
    <property type="protein sequence ID" value="QDH19661.1"/>
    <property type="molecule type" value="Genomic_DNA"/>
</dbReference>
<evidence type="ECO:0000256" key="1">
    <source>
        <dbReference type="SAM" id="Coils"/>
    </source>
</evidence>
<dbReference type="OrthoDB" id="9815057at2"/>
<reference evidence="2 3" key="1">
    <citation type="submission" date="2019-06" db="EMBL/GenBank/DDBJ databases">
        <title>Saccharibacillus brassicae sp. nov., an endophytic bacterium isolated from Chinese cabbage seeds (Brassica pekinensis).</title>
        <authorList>
            <person name="Jiang L."/>
            <person name="Lee J."/>
            <person name="Kim S.W."/>
        </authorList>
    </citation>
    <scope>NUCLEOTIDE SEQUENCE [LARGE SCALE GENOMIC DNA]</scope>
    <source>
        <strain evidence="3">KCTC 43072 / ATSA2</strain>
    </source>
</reference>
<proteinExistence type="predicted"/>
<feature type="coiled-coil region" evidence="1">
    <location>
        <begin position="362"/>
        <end position="476"/>
    </location>
</feature>
<feature type="coiled-coil region" evidence="1">
    <location>
        <begin position="1045"/>
        <end position="1076"/>
    </location>
</feature>
<feature type="coiled-coil region" evidence="1">
    <location>
        <begin position="296"/>
        <end position="337"/>
    </location>
</feature>
<evidence type="ECO:0008006" key="4">
    <source>
        <dbReference type="Google" id="ProtNLM"/>
    </source>
</evidence>
<evidence type="ECO:0000313" key="2">
    <source>
        <dbReference type="EMBL" id="QDH19661.1"/>
    </source>
</evidence>
<feature type="coiled-coil region" evidence="1">
    <location>
        <begin position="928"/>
        <end position="965"/>
    </location>
</feature>
<dbReference type="Proteomes" id="UP000316968">
    <property type="component" value="Chromosome"/>
</dbReference>
<dbReference type="KEGG" id="saca:FFV09_01555"/>
<name>A0A4Y6UTH6_SACBS</name>
<keyword evidence="3" id="KW-1185">Reference proteome</keyword>
<sequence length="1474" mass="173975">MPAISKIRFTNVVYEAGAKRYNDSTFFFDGHNSAIVLENGGGKTVFIQAALQAVIPHTDLAGRKIRETLQLENGPAHIAVEWLLADKPRRRYAVTCVTLFINSGSLDSYRYVYEYGDDDDHGITNLPFTRNSDSGTRASDKGEMQDYYQSMVQRFKTQAQQFDKIVEYRNHLENELQIVATEWEAVVKINSNEGGVEAFFEDCKTTSNLVDRLLIPTIENSMQGYDQKIFANLFQAQRDGFKQYRELNLKIETNQRIIEQLERYVQGFAFYDEQQKEYLKLRKSAFSAWNYVKQSEARHQERMNELDRYIAKLAEEKEALEQKRMSLRMAKAQEKEESLQTLLYEAVEEFEEEKKRLAGWEHERASIEYAQERERRREAKQKLHYAESRLAQMEVSEDEVELEKAWQENARQLKSVLAKHEQRLLEQEQYEQSCLEQINRQLLEMNQDAAEKNRIMNRLRSENIQIETEIKQDRLQLQKTAQEILDNPLTESVEHQLPIWNEAYNRLEQELLFGHAKQGELEQKRERLRVMLADGRAELSEVQKELSRLKVEYRRYTEDHEEVRNVLALLRPEWARLVSIPEKEESIRQRMMREIESKAAQKDDLYRQERLARRHVDDYGEQETFFADPYAFELLRRWSGQFSLLQSGVEYAQQHEESDLGEKIWALTLITTTHEKEKLKSKIVEVADRLQFPVRVLSVDEARDIRNEASDLNDGNWVEPLLWRSFEDRAVFEAWKSGAAERAGHAERVRMAKERELQEWQGGERQLDELLKRYPNEERHASELRRNEVAARENTLEKRLDVQAVDEIRTEQEQKELQQKQELSRQQIIDLERKMDLGNRYLALERKIAELDRNRRDLFVKLKHQEQALQDAQNIVSERIEEQKKKEGHLKELSVELKYWRQQELYTAVASEFPLENEFTLPMLQEVRRDLERQRNKVATDRVGLEREIGRYRTAKEQADKLMNRMLQQYSSLDQILELSSRAEEQVEELWSRIQTSKEKSDLLALEKDRRNKYYQQQAGILKSEQERYKEQFGGKDAIVFLEPLSRVEERAFEEERRLEQEENRLNELITAARKQHAGISKSREVWLLQLRVHDLENPALKTESTELSLSEQNDWLYDMLEHSKATVHRLEEQRRKVDEEKRKADASKKRFIDFCDKQVADLKQSQMAKNGVSETQEYAELQEFKRLLKQNLLRANQVAETYMQAEDKKLQHYITRIHNHLKQLAQELGEIPKKTRVKTSEGTKEIYSFRIPQWEEKIAREKIQNHIDWISRQLDGSRYIDDHGESQDTIVRKDLEKWLDSKQLLFKVLGENAIRIQCRKVSNDNRVTSAAYSWETSNSWSGGERWSKNMALFLGLLNYVAEKRQPIQGDMPRHRSVILDNPFGKASSEHVLSPVFYIAEQLGFQIIALTAHAEGKFLHDYFPILYSCRLRGAAGDSSKQIVDQQQSMNQAYFRDLNPETIAYLGEPRPLNLF</sequence>
<feature type="coiled-coil region" evidence="1">
    <location>
        <begin position="1121"/>
        <end position="1151"/>
    </location>
</feature>
<organism evidence="2 3">
    <name type="scientific">Saccharibacillus brassicae</name>
    <dbReference type="NCBI Taxonomy" id="2583377"/>
    <lineage>
        <taxon>Bacteria</taxon>
        <taxon>Bacillati</taxon>
        <taxon>Bacillota</taxon>
        <taxon>Bacilli</taxon>
        <taxon>Bacillales</taxon>
        <taxon>Paenibacillaceae</taxon>
        <taxon>Saccharibacillus</taxon>
    </lineage>
</organism>